<dbReference type="Proteomes" id="UP000576480">
    <property type="component" value="Unassembled WGS sequence"/>
</dbReference>
<comment type="caution">
    <text evidence="2">The sequence shown here is derived from an EMBL/GenBank/DDBJ whole genome shotgun (WGS) entry which is preliminary data.</text>
</comment>
<keyword evidence="1" id="KW-1133">Transmembrane helix</keyword>
<evidence type="ECO:0000256" key="1">
    <source>
        <dbReference type="SAM" id="Phobius"/>
    </source>
</evidence>
<protein>
    <submittedName>
        <fullName evidence="2">Uncharacterized protein</fullName>
    </submittedName>
</protein>
<reference evidence="2 3" key="1">
    <citation type="journal article" date="2020" name="Front. Microbiol.">
        <title>Single-cell genomics of novel Actinobacteria with the Wood-Ljungdahl pathway discovered in a serpentinizing system.</title>
        <authorList>
            <person name="Merino N."/>
            <person name="Kawai M."/>
            <person name="Boyd E.S."/>
            <person name="Colman D.R."/>
            <person name="McGlynn S.E."/>
            <person name="Nealson K.H."/>
            <person name="Kurokawa K."/>
            <person name="Hongoh Y."/>
        </authorList>
    </citation>
    <scope>NUCLEOTIDE SEQUENCE [LARGE SCALE GENOMIC DNA]</scope>
    <source>
        <strain evidence="2 3">S43</strain>
    </source>
</reference>
<dbReference type="RefSeq" id="WP_176230269.1">
    <property type="nucleotide sequence ID" value="NZ_BLSB01000204.1"/>
</dbReference>
<dbReference type="AlphaFoldDB" id="A0A6V8PT11"/>
<evidence type="ECO:0000313" key="2">
    <source>
        <dbReference type="EMBL" id="GFP35759.1"/>
    </source>
</evidence>
<name>A0A6V8PT11_9ACTN</name>
<gene>
    <name evidence="2" type="ORF">HKBW3S43_01548</name>
</gene>
<feature type="non-terminal residue" evidence="2">
    <location>
        <position position="1"/>
    </location>
</feature>
<dbReference type="EMBL" id="BLSB01000204">
    <property type="protein sequence ID" value="GFP35759.1"/>
    <property type="molecule type" value="Genomic_DNA"/>
</dbReference>
<accession>A0A6V8PT11</accession>
<keyword evidence="1" id="KW-0812">Transmembrane</keyword>
<feature type="transmembrane region" description="Helical" evidence="1">
    <location>
        <begin position="6"/>
        <end position="27"/>
    </location>
</feature>
<organism evidence="2 3">
    <name type="scientific">Candidatus Hakubella thermalkaliphila</name>
    <dbReference type="NCBI Taxonomy" id="2754717"/>
    <lineage>
        <taxon>Bacteria</taxon>
        <taxon>Bacillati</taxon>
        <taxon>Actinomycetota</taxon>
        <taxon>Actinomycetota incertae sedis</taxon>
        <taxon>Candidatus Hakubellales</taxon>
        <taxon>Candidatus Hakubellaceae</taxon>
        <taxon>Candidatus Hakubella</taxon>
    </lineage>
</organism>
<sequence length="59" mass="6715">QPLVALGIRLGMTMLPLVALTVFLFSLKRYPLGREKVAELRNVLQKLHEEKAREAEAKK</sequence>
<keyword evidence="1" id="KW-0472">Membrane</keyword>
<proteinExistence type="predicted"/>
<evidence type="ECO:0000313" key="3">
    <source>
        <dbReference type="Proteomes" id="UP000576480"/>
    </source>
</evidence>